<keyword evidence="6" id="KW-1185">Reference proteome</keyword>
<feature type="compositionally biased region" description="Basic and acidic residues" evidence="3">
    <location>
        <begin position="571"/>
        <end position="580"/>
    </location>
</feature>
<evidence type="ECO:0000313" key="6">
    <source>
        <dbReference type="Proteomes" id="UP000265000"/>
    </source>
</evidence>
<feature type="compositionally biased region" description="Polar residues" evidence="3">
    <location>
        <begin position="286"/>
        <end position="296"/>
    </location>
</feature>
<feature type="region of interest" description="Disordered" evidence="3">
    <location>
        <begin position="1"/>
        <end position="412"/>
    </location>
</feature>
<feature type="compositionally biased region" description="Basic and acidic residues" evidence="3">
    <location>
        <begin position="125"/>
        <end position="136"/>
    </location>
</feature>
<feature type="compositionally biased region" description="Polar residues" evidence="3">
    <location>
        <begin position="175"/>
        <end position="189"/>
    </location>
</feature>
<dbReference type="GO" id="GO:0005730">
    <property type="term" value="C:nucleolus"/>
    <property type="evidence" value="ECO:0007669"/>
    <property type="project" value="UniProtKB-SubCell"/>
</dbReference>
<comment type="subcellular location">
    <subcellularLocation>
        <location evidence="1">Nucleus</location>
        <location evidence="1">Nucleolus</location>
    </subcellularLocation>
</comment>
<evidence type="ECO:0000256" key="1">
    <source>
        <dbReference type="ARBA" id="ARBA00004604"/>
    </source>
</evidence>
<feature type="compositionally biased region" description="Polar residues" evidence="3">
    <location>
        <begin position="24"/>
        <end position="39"/>
    </location>
</feature>
<evidence type="ECO:0000256" key="3">
    <source>
        <dbReference type="SAM" id="MobiDB-lite"/>
    </source>
</evidence>
<dbReference type="GO" id="GO:0003723">
    <property type="term" value="F:RNA binding"/>
    <property type="evidence" value="ECO:0007669"/>
    <property type="project" value="TreeGrafter"/>
</dbReference>
<evidence type="ECO:0000259" key="4">
    <source>
        <dbReference type="Pfam" id="PF08698"/>
    </source>
</evidence>
<dbReference type="Ensembl" id="ENSFHET00000010309.1">
    <property type="protein sequence ID" value="ENSFHEP00000003601.1"/>
    <property type="gene ID" value="ENSFHEG00000004464.1"/>
</dbReference>
<feature type="compositionally biased region" description="Basic and acidic residues" evidence="3">
    <location>
        <begin position="159"/>
        <end position="173"/>
    </location>
</feature>
<dbReference type="PANTHER" id="PTHR21686:SF12">
    <property type="entry name" value="DEOXYNUCLEOTIDYLTRANSFERASE TERMINAL-INTERACTING PROTEIN 2"/>
    <property type="match status" value="1"/>
</dbReference>
<feature type="region of interest" description="Disordered" evidence="3">
    <location>
        <begin position="429"/>
        <end position="511"/>
    </location>
</feature>
<keyword evidence="2" id="KW-0539">Nucleus</keyword>
<reference evidence="5" key="2">
    <citation type="submission" date="2025-09" db="UniProtKB">
        <authorList>
            <consortium name="Ensembl"/>
        </authorList>
    </citation>
    <scope>IDENTIFICATION</scope>
</reference>
<feature type="compositionally biased region" description="Acidic residues" evidence="3">
    <location>
        <begin position="550"/>
        <end position="570"/>
    </location>
</feature>
<dbReference type="PANTHER" id="PTHR21686">
    <property type="entry name" value="DEOXYNUCLEOTIDYLTRANSFERASE TERMINAL-INTERACTING PROTEIN 2"/>
    <property type="match status" value="1"/>
</dbReference>
<organism evidence="5 6">
    <name type="scientific">Fundulus heteroclitus</name>
    <name type="common">Killifish</name>
    <name type="synonym">Mummichog</name>
    <dbReference type="NCBI Taxonomy" id="8078"/>
    <lineage>
        <taxon>Eukaryota</taxon>
        <taxon>Metazoa</taxon>
        <taxon>Chordata</taxon>
        <taxon>Craniata</taxon>
        <taxon>Vertebrata</taxon>
        <taxon>Euteleostomi</taxon>
        <taxon>Actinopterygii</taxon>
        <taxon>Neopterygii</taxon>
        <taxon>Teleostei</taxon>
        <taxon>Neoteleostei</taxon>
        <taxon>Acanthomorphata</taxon>
        <taxon>Ovalentaria</taxon>
        <taxon>Atherinomorphae</taxon>
        <taxon>Cyprinodontiformes</taxon>
        <taxon>Fundulidae</taxon>
        <taxon>Fundulus</taxon>
    </lineage>
</organism>
<dbReference type="InterPro" id="IPR014810">
    <property type="entry name" value="Fcf2_C"/>
</dbReference>
<feature type="compositionally biased region" description="Polar residues" evidence="3">
    <location>
        <begin position="464"/>
        <end position="478"/>
    </location>
</feature>
<feature type="compositionally biased region" description="Acidic residues" evidence="3">
    <location>
        <begin position="493"/>
        <end position="503"/>
    </location>
</feature>
<dbReference type="Pfam" id="PF08698">
    <property type="entry name" value="Fcf2"/>
    <property type="match status" value="1"/>
</dbReference>
<name>A0A3Q2NW43_FUNHE</name>
<dbReference type="InterPro" id="IPR039883">
    <property type="entry name" value="Fcf2/DNTTIP2"/>
</dbReference>
<feature type="region of interest" description="Disordered" evidence="3">
    <location>
        <begin position="524"/>
        <end position="646"/>
    </location>
</feature>
<feature type="compositionally biased region" description="Polar residues" evidence="3">
    <location>
        <begin position="321"/>
        <end position="335"/>
    </location>
</feature>
<feature type="compositionally biased region" description="Low complexity" evidence="3">
    <location>
        <begin position="582"/>
        <end position="593"/>
    </location>
</feature>
<dbReference type="STRING" id="8078.ENSFHEP00000003601"/>
<dbReference type="AlphaFoldDB" id="A0A3Q2NW43"/>
<feature type="compositionally biased region" description="Low complexity" evidence="3">
    <location>
        <begin position="215"/>
        <end position="225"/>
    </location>
</feature>
<feature type="region of interest" description="Disordered" evidence="3">
    <location>
        <begin position="714"/>
        <end position="734"/>
    </location>
</feature>
<reference evidence="5" key="1">
    <citation type="submission" date="2025-08" db="UniProtKB">
        <authorList>
            <consortium name="Ensembl"/>
        </authorList>
    </citation>
    <scope>IDENTIFICATION</scope>
</reference>
<evidence type="ECO:0000256" key="2">
    <source>
        <dbReference type="ARBA" id="ARBA00023242"/>
    </source>
</evidence>
<feature type="compositionally biased region" description="Basic and acidic residues" evidence="3">
    <location>
        <begin position="483"/>
        <end position="492"/>
    </location>
</feature>
<dbReference type="GO" id="GO:0006396">
    <property type="term" value="P:RNA processing"/>
    <property type="evidence" value="ECO:0007669"/>
    <property type="project" value="TreeGrafter"/>
</dbReference>
<feature type="compositionally biased region" description="Basic residues" evidence="3">
    <location>
        <begin position="71"/>
        <end position="82"/>
    </location>
</feature>
<feature type="compositionally biased region" description="Basic and acidic residues" evidence="3">
    <location>
        <begin position="434"/>
        <end position="448"/>
    </location>
</feature>
<feature type="compositionally biased region" description="Acidic residues" evidence="3">
    <location>
        <begin position="614"/>
        <end position="644"/>
    </location>
</feature>
<dbReference type="Proteomes" id="UP000265000">
    <property type="component" value="Unplaced"/>
</dbReference>
<proteinExistence type="predicted"/>
<protein>
    <submittedName>
        <fullName evidence="5">Deoxynucleotidyltransferase, terminal, interacting protein 2</fullName>
    </submittedName>
</protein>
<accession>A0A3Q2NW43</accession>
<sequence>MVATRRGGRVESPTKTANEKQPVVQATPSTARRTRSAQQDECPVQPTLAETCSQKEEKPEGGPVETPATSAKRRCTRVSRIHSPKDPSTPVGSIHEGDTSDAESLCSVATDAEPPLTRTRLRSRQLREKDQDHEVSEVESSSSVVSPIKPGVRRSTRRKTSDEAKADGKREMPSETESCGSAMTDSQRVTRSQRRSALTRSSARRLAEDSELSEAESYASSASGRGPRRPIRPIPMHLEELSESSQSPTRTSRRTRATRGDAASTEEDDKKPSCDSEGFESGPKYSLSSSGRTRSAVSKAAGDSESEEVEVGSSTGSRGTPCSSRAGSGTSNRRAPTSRRSTKISSAGLEKTEEPAEEESSLDDSKLESTVIGEDGDCTLVEEQKSQTSGDEESLDSAELTSSRAEDEKVKTEDVALPGSVCAGDISEPAVITKDLKEELSSENKAGEASEIEMMEETIPPSEPAQNLPSAPATISQTDSEDIERVEKKQEAADEPPEEEDVEIQPRVEEKLEVHVTASQKVAISVESDSEQQSKDVVVQKTKTVSLLDSSDDEDGSDEEEEDLMSDEDDLGSREERRGEPSSVSEAASSSAVDGLFMIDTRPGQDADQQYYREEEDAADTVAEQEDEDDEFIDEDGDEDDDEDSKVLFLSRNPQLKELSSRIDPGLRVKELGGLYISFDGSKSKPVSSSLQKLKEKKSLDEVMKKSVIGPDFEKKHAVPPYSESKQALKLKRREERAKSTGDGWFNMKAPEISQELKGDLQLLKMRGSLDPKRFYKKNDRDGFPKYFQVGTVVDSPADFYHSRIPKKERKRTMVEELLNDAEFRHKNKKKYQQIIAEKAAQAAGKRNKKKKIFHKK</sequence>
<dbReference type="GeneTree" id="ENSGT00510000048142"/>
<evidence type="ECO:0000313" key="5">
    <source>
        <dbReference type="Ensembl" id="ENSFHEP00000003601.1"/>
    </source>
</evidence>
<feature type="compositionally biased region" description="Low complexity" evidence="3">
    <location>
        <begin position="311"/>
        <end position="320"/>
    </location>
</feature>
<feature type="domain" description="Fcf2 pre-rRNA processing C-terminal" evidence="4">
    <location>
        <begin position="738"/>
        <end position="831"/>
    </location>
</feature>